<dbReference type="PANTHER" id="PTHR46499">
    <property type="entry name" value="QUEUINE TRNA-RIBOSYLTRANSFERASE"/>
    <property type="match status" value="1"/>
</dbReference>
<comment type="pathway">
    <text evidence="6">tRNA modification; archaeosine-tRNA biosynthesis.</text>
</comment>
<dbReference type="GO" id="GO:0016763">
    <property type="term" value="F:pentosyltransferase activity"/>
    <property type="evidence" value="ECO:0007669"/>
    <property type="project" value="UniProtKB-UniRule"/>
</dbReference>
<comment type="similarity">
    <text evidence="6">Belongs to the archaeosine tRNA-ribosyltransferase family.</text>
</comment>
<evidence type="ECO:0000259" key="7">
    <source>
        <dbReference type="Pfam" id="PF01702"/>
    </source>
</evidence>
<dbReference type="NCBIfam" id="TIGR00432">
    <property type="entry name" value="arcsn_tRNA_tgt"/>
    <property type="match status" value="1"/>
</dbReference>
<evidence type="ECO:0000256" key="5">
    <source>
        <dbReference type="ARBA" id="ARBA00022833"/>
    </source>
</evidence>
<evidence type="ECO:0000256" key="1">
    <source>
        <dbReference type="ARBA" id="ARBA00022676"/>
    </source>
</evidence>
<evidence type="ECO:0000256" key="6">
    <source>
        <dbReference type="HAMAP-Rule" id="MF_01634"/>
    </source>
</evidence>
<keyword evidence="9" id="KW-1185">Reference proteome</keyword>
<dbReference type="InterPro" id="IPR004804">
    <property type="entry name" value="TgtA"/>
</dbReference>
<reference evidence="8" key="1">
    <citation type="submission" date="2022-04" db="EMBL/GenBank/DDBJ databases">
        <title>Complete genome of Methanoplanus endosymbiosus DSM 3599.</title>
        <authorList>
            <person name="Chen S.-C."/>
            <person name="You Y.-T."/>
            <person name="Zhou Y.-Z."/>
            <person name="Lai M.-C."/>
        </authorList>
    </citation>
    <scope>NUCLEOTIDE SEQUENCE</scope>
    <source>
        <strain evidence="8">DSM 3599</strain>
    </source>
</reference>
<name>A0A9E7PQY3_9EURY</name>
<gene>
    <name evidence="6 8" type="primary">tgtA</name>
    <name evidence="8" type="ORF">L6E24_10845</name>
</gene>
<evidence type="ECO:0000313" key="9">
    <source>
        <dbReference type="Proteomes" id="UP001060368"/>
    </source>
</evidence>
<comment type="cofactor">
    <cofactor evidence="6">
        <name>Zn(2+)</name>
        <dbReference type="ChEBI" id="CHEBI:29105"/>
    </cofactor>
    <text evidence="6">Binds 1 zinc ion per subunit.</text>
</comment>
<evidence type="ECO:0000313" key="8">
    <source>
        <dbReference type="EMBL" id="UUX91852.1"/>
    </source>
</evidence>
<feature type="binding site" evidence="6">
    <location>
        <position position="277"/>
    </location>
    <ligand>
        <name>Zn(2+)</name>
        <dbReference type="ChEBI" id="CHEBI:29105"/>
    </ligand>
</feature>
<dbReference type="NCBIfam" id="TIGR00449">
    <property type="entry name" value="tgt_general"/>
    <property type="match status" value="1"/>
</dbReference>
<dbReference type="Proteomes" id="UP001060368">
    <property type="component" value="Chromosome"/>
</dbReference>
<feature type="binding site" evidence="6">
    <location>
        <position position="275"/>
    </location>
    <ligand>
        <name>Zn(2+)</name>
        <dbReference type="ChEBI" id="CHEBI:29105"/>
    </ligand>
</feature>
<dbReference type="RefSeq" id="WP_257742002.1">
    <property type="nucleotide sequence ID" value="NZ_CP096115.1"/>
</dbReference>
<dbReference type="PANTHER" id="PTHR46499:SF1">
    <property type="entry name" value="QUEUINE TRNA-RIBOSYLTRANSFERASE"/>
    <property type="match status" value="1"/>
</dbReference>
<dbReference type="AlphaFoldDB" id="A0A9E7PQY3"/>
<feature type="binding site" evidence="6">
    <location>
        <position position="280"/>
    </location>
    <ligand>
        <name>Zn(2+)</name>
        <dbReference type="ChEBI" id="CHEBI:29105"/>
    </ligand>
</feature>
<keyword evidence="5 6" id="KW-0862">Zinc</keyword>
<feature type="domain" description="tRNA-guanine(15) transglycosylase-like" evidence="7">
    <location>
        <begin position="14"/>
        <end position="334"/>
    </location>
</feature>
<proteinExistence type="inferred from homology"/>
<organism evidence="8 9">
    <name type="scientific">Methanoplanus endosymbiosus</name>
    <dbReference type="NCBI Taxonomy" id="33865"/>
    <lineage>
        <taxon>Archaea</taxon>
        <taxon>Methanobacteriati</taxon>
        <taxon>Methanobacteriota</taxon>
        <taxon>Stenosarchaea group</taxon>
        <taxon>Methanomicrobia</taxon>
        <taxon>Methanomicrobiales</taxon>
        <taxon>Methanomicrobiaceae</taxon>
        <taxon>Methanoplanus</taxon>
    </lineage>
</organism>
<dbReference type="EC" id="2.4.2.48" evidence="6"/>
<comment type="catalytic activity">
    <reaction evidence="6">
        <text>guanosine(15) in tRNA + 7-cyano-7-carbaguanine = 7-cyano-7-carbaguanosine(15) in tRNA + guanine</text>
        <dbReference type="Rhea" id="RHEA:43164"/>
        <dbReference type="Rhea" id="RHEA-COMP:10371"/>
        <dbReference type="Rhea" id="RHEA-COMP:10372"/>
        <dbReference type="ChEBI" id="CHEBI:16235"/>
        <dbReference type="ChEBI" id="CHEBI:45075"/>
        <dbReference type="ChEBI" id="CHEBI:74269"/>
        <dbReference type="ChEBI" id="CHEBI:82850"/>
        <dbReference type="EC" id="2.4.2.48"/>
    </reaction>
</comment>
<keyword evidence="2 6" id="KW-0808">Transferase</keyword>
<dbReference type="InterPro" id="IPR050076">
    <property type="entry name" value="ArchSynthase1/Queuine_TRR"/>
</dbReference>
<dbReference type="InterPro" id="IPR002616">
    <property type="entry name" value="tRNA_ribo_trans-like"/>
</dbReference>
<dbReference type="InterPro" id="IPR036511">
    <property type="entry name" value="TGT-like_sf"/>
</dbReference>
<dbReference type="GO" id="GO:0005737">
    <property type="term" value="C:cytoplasm"/>
    <property type="evidence" value="ECO:0007669"/>
    <property type="project" value="TreeGrafter"/>
</dbReference>
<feature type="binding site" evidence="6">
    <location>
        <position position="125"/>
    </location>
    <ligand>
        <name>substrate</name>
    </ligand>
</feature>
<comment type="function">
    <text evidence="6">Exchanges the guanine residue with 7-cyano-7-deazaguanine (preQ0) at position 15 in the dihydrouridine loop (D-loop) of archaeal tRNAs.</text>
</comment>
<keyword evidence="3 6" id="KW-0819">tRNA processing</keyword>
<dbReference type="HAMAP" id="MF_01634">
    <property type="entry name" value="TgtA_arch"/>
    <property type="match status" value="1"/>
</dbReference>
<evidence type="ECO:0000256" key="2">
    <source>
        <dbReference type="ARBA" id="ARBA00022679"/>
    </source>
</evidence>
<dbReference type="GeneID" id="74308204"/>
<dbReference type="GO" id="GO:0008270">
    <property type="term" value="F:zinc ion binding"/>
    <property type="evidence" value="ECO:0007669"/>
    <property type="project" value="UniProtKB-UniRule"/>
</dbReference>
<dbReference type="KEGG" id="mend:L6E24_10845"/>
<dbReference type="SUPFAM" id="SSF88802">
    <property type="entry name" value="Pre-PUA domain"/>
    <property type="match status" value="1"/>
</dbReference>
<feature type="binding site" evidence="6">
    <location>
        <position position="192"/>
    </location>
    <ligand>
        <name>substrate</name>
    </ligand>
</feature>
<dbReference type="Pfam" id="PF01702">
    <property type="entry name" value="TGT"/>
    <property type="match status" value="1"/>
</dbReference>
<keyword evidence="4 6" id="KW-0479">Metal-binding</keyword>
<keyword evidence="1 6" id="KW-0328">Glycosyltransferase</keyword>
<dbReference type="Gene3D" id="3.20.20.105">
    <property type="entry name" value="Queuine tRNA-ribosyltransferase-like"/>
    <property type="match status" value="1"/>
</dbReference>
<dbReference type="SUPFAM" id="SSF51713">
    <property type="entry name" value="tRNA-guanine transglycosylase"/>
    <property type="match status" value="1"/>
</dbReference>
<feature type="active site" description="Nucleophile" evidence="6">
    <location>
        <position position="90"/>
    </location>
</feature>
<accession>A0A9E7PQY3</accession>
<dbReference type="GO" id="GO:0002099">
    <property type="term" value="P:tRNA wobble guanine modification"/>
    <property type="evidence" value="ECO:0007669"/>
    <property type="project" value="TreeGrafter"/>
</dbReference>
<evidence type="ECO:0000256" key="3">
    <source>
        <dbReference type="ARBA" id="ARBA00022694"/>
    </source>
</evidence>
<protein>
    <recommendedName>
        <fullName evidence="6">tRNA-guanine(15) transglycosylase</fullName>
        <ecNumber evidence="6">2.4.2.48</ecNumber>
    </recommendedName>
    <alternativeName>
        <fullName evidence="6">7-cyano-7-deazaguanine tRNA-ribosyltransferase</fullName>
    </alternativeName>
    <alternativeName>
        <fullName evidence="6">Archaeal tRNA-guanine transglycosylase</fullName>
    </alternativeName>
</protein>
<dbReference type="EMBL" id="CP096115">
    <property type="protein sequence ID" value="UUX91852.1"/>
    <property type="molecule type" value="Genomic_DNA"/>
</dbReference>
<sequence length="486" mass="54852">MSISFEVIHKDIMGRTGKLKVGDKTAKTPLLLPVINPHIQIIKPEEMEKLGVEALITNAYIFSKSEEFRERALKEGLHEILNFSGIIMTDSGAFQQSVYGDVSFTNTETVRFQRAIGSEIIVPMDIATSPDRDHDEADEELSVTTERIREALTVIDDGHLAAPVQGGIHEDLRLKAAESVRDMGVVFCPVGAVVPLMENYRYRDLVRVVMAAKEGLSPSSCIHLFGAGHPSMFALATAMGCDVFDSAAYALYAREGRYMTARGSMKLDELNELPCACDVCRKHTAAELKKSPDREKLLALHNLYVTLAEISTIRQAILDGTLWELVDERCRGHPRLLEGYRELLKYKERLEESDNAVKRRFFYRGSESCERTEVLRYHRMVNRFEAGDISLIKISGTVPADLPHFDSVFLFRPPFGPYPPELSETFPVGQAEVPGWDDDMMKSGFKGLYELIRSNPATEFYICMDREFENIAAVCLKDFEERIRYV</sequence>
<evidence type="ECO:0000256" key="4">
    <source>
        <dbReference type="ARBA" id="ARBA00022723"/>
    </source>
</evidence>